<name>A0ABX1J269_9PSEU</name>
<organism evidence="8 9">
    <name type="scientific">Amycolatopsis acididurans</name>
    <dbReference type="NCBI Taxonomy" id="2724524"/>
    <lineage>
        <taxon>Bacteria</taxon>
        <taxon>Bacillati</taxon>
        <taxon>Actinomycetota</taxon>
        <taxon>Actinomycetes</taxon>
        <taxon>Pseudonocardiales</taxon>
        <taxon>Pseudonocardiaceae</taxon>
        <taxon>Amycolatopsis</taxon>
    </lineage>
</organism>
<comment type="caution">
    <text evidence="8">The sequence shown here is derived from an EMBL/GenBank/DDBJ whole genome shotgun (WGS) entry which is preliminary data.</text>
</comment>
<dbReference type="InterPro" id="IPR027417">
    <property type="entry name" value="P-loop_NTPase"/>
</dbReference>
<proteinExistence type="inferred from homology"/>
<keyword evidence="6" id="KW-0046">Antibiotic resistance</keyword>
<evidence type="ECO:0000256" key="2">
    <source>
        <dbReference type="ARBA" id="ARBA00005417"/>
    </source>
</evidence>
<dbReference type="InterPro" id="IPR017871">
    <property type="entry name" value="ABC_transporter-like_CS"/>
</dbReference>
<evidence type="ECO:0000259" key="7">
    <source>
        <dbReference type="PROSITE" id="PS50893"/>
    </source>
</evidence>
<dbReference type="GO" id="GO:0005524">
    <property type="term" value="F:ATP binding"/>
    <property type="evidence" value="ECO:0007669"/>
    <property type="project" value="UniProtKB-KW"/>
</dbReference>
<keyword evidence="3" id="KW-0813">Transport</keyword>
<dbReference type="InterPro" id="IPR050763">
    <property type="entry name" value="ABC_transporter_ATP-binding"/>
</dbReference>
<dbReference type="EMBL" id="JAAXLS010000002">
    <property type="protein sequence ID" value="NKQ52445.1"/>
    <property type="molecule type" value="Genomic_DNA"/>
</dbReference>
<dbReference type="PANTHER" id="PTHR42711">
    <property type="entry name" value="ABC TRANSPORTER ATP-BINDING PROTEIN"/>
    <property type="match status" value="1"/>
</dbReference>
<dbReference type="InterPro" id="IPR003593">
    <property type="entry name" value="AAA+_ATPase"/>
</dbReference>
<gene>
    <name evidence="8" type="ORF">HFP15_06090</name>
</gene>
<comment type="similarity">
    <text evidence="2">Belongs to the ABC transporter superfamily.</text>
</comment>
<evidence type="ECO:0000313" key="8">
    <source>
        <dbReference type="EMBL" id="NKQ52445.1"/>
    </source>
</evidence>
<dbReference type="Pfam" id="PF00005">
    <property type="entry name" value="ABC_tran"/>
    <property type="match status" value="1"/>
</dbReference>
<dbReference type="SUPFAM" id="SSF52540">
    <property type="entry name" value="P-loop containing nucleoside triphosphate hydrolases"/>
    <property type="match status" value="1"/>
</dbReference>
<dbReference type="CDD" id="cd03230">
    <property type="entry name" value="ABC_DR_subfamily_A"/>
    <property type="match status" value="1"/>
</dbReference>
<protein>
    <submittedName>
        <fullName evidence="8">ABC transporter ATP-binding protein</fullName>
    </submittedName>
</protein>
<dbReference type="SMART" id="SM00382">
    <property type="entry name" value="AAA"/>
    <property type="match status" value="1"/>
</dbReference>
<dbReference type="PROSITE" id="PS50893">
    <property type="entry name" value="ABC_TRANSPORTER_2"/>
    <property type="match status" value="1"/>
</dbReference>
<dbReference type="Proteomes" id="UP000715441">
    <property type="component" value="Unassembled WGS sequence"/>
</dbReference>
<evidence type="ECO:0000256" key="4">
    <source>
        <dbReference type="ARBA" id="ARBA00022741"/>
    </source>
</evidence>
<accession>A0ABX1J269</accession>
<evidence type="ECO:0000256" key="3">
    <source>
        <dbReference type="ARBA" id="ARBA00022448"/>
    </source>
</evidence>
<keyword evidence="5 8" id="KW-0067">ATP-binding</keyword>
<evidence type="ECO:0000313" key="9">
    <source>
        <dbReference type="Proteomes" id="UP000715441"/>
    </source>
</evidence>
<keyword evidence="4" id="KW-0547">Nucleotide-binding</keyword>
<reference evidence="8 9" key="1">
    <citation type="submission" date="2020-04" db="EMBL/GenBank/DDBJ databases">
        <title>Novel species.</title>
        <authorList>
            <person name="Teo W.F.A."/>
            <person name="Lipun K."/>
            <person name="Srisuk N."/>
            <person name="Duangmal K."/>
        </authorList>
    </citation>
    <scope>NUCLEOTIDE SEQUENCE [LARGE SCALE GENOMIC DNA]</scope>
    <source>
        <strain evidence="8 9">K13G38</strain>
    </source>
</reference>
<evidence type="ECO:0000256" key="5">
    <source>
        <dbReference type="ARBA" id="ARBA00022840"/>
    </source>
</evidence>
<dbReference type="PANTHER" id="PTHR42711:SF5">
    <property type="entry name" value="ABC TRANSPORTER ATP-BINDING PROTEIN NATA"/>
    <property type="match status" value="1"/>
</dbReference>
<dbReference type="PROSITE" id="PS00211">
    <property type="entry name" value="ABC_TRANSPORTER_1"/>
    <property type="match status" value="1"/>
</dbReference>
<dbReference type="InterPro" id="IPR003439">
    <property type="entry name" value="ABC_transporter-like_ATP-bd"/>
</dbReference>
<keyword evidence="9" id="KW-1185">Reference proteome</keyword>
<sequence>MADETAIRVDGLTKAYGTTMALREVGFAIELGEVFGYLGPNGAGKTTTLRLLMGMIRATAGTAEVLGMDSWRRSVPVHRAVGYVAGDPRLYDRLTGAQHVAYFGHLRGDPGEKRAAALADRLDLDLDRPARALSKGNRQKLAVVLALMSAPRVLVLDEPSSGLDPLVQQEFHALLREHTAAGGAVLLSSHVLAEVQRVADRIGVLRAGRLVAVDRVDELRAKSLHHIRARFADDVPAATFAAMPGVRDVAVVGHVLTCSAPEPALDTLVKAIAQHRLVDFECVEADLEETFLTYYGPGAGDAA</sequence>
<evidence type="ECO:0000256" key="6">
    <source>
        <dbReference type="ARBA" id="ARBA00023251"/>
    </source>
</evidence>
<dbReference type="Gene3D" id="3.40.50.300">
    <property type="entry name" value="P-loop containing nucleotide triphosphate hydrolases"/>
    <property type="match status" value="1"/>
</dbReference>
<feature type="domain" description="ABC transporter" evidence="7">
    <location>
        <begin position="7"/>
        <end position="232"/>
    </location>
</feature>
<comment type="subcellular location">
    <subcellularLocation>
        <location evidence="1">Cell membrane</location>
        <topology evidence="1">Peripheral membrane protein</topology>
    </subcellularLocation>
</comment>
<evidence type="ECO:0000256" key="1">
    <source>
        <dbReference type="ARBA" id="ARBA00004202"/>
    </source>
</evidence>